<dbReference type="Gene3D" id="3.30.460.10">
    <property type="entry name" value="Beta Polymerase, domain 2"/>
    <property type="match status" value="1"/>
</dbReference>
<dbReference type="Pfam" id="PF14716">
    <property type="entry name" value="HHH_8"/>
    <property type="match status" value="1"/>
</dbReference>
<evidence type="ECO:0000259" key="22">
    <source>
        <dbReference type="SMART" id="SM00278"/>
    </source>
</evidence>
<evidence type="ECO:0000256" key="18">
    <source>
        <dbReference type="ARBA" id="ARBA00044632"/>
    </source>
</evidence>
<keyword evidence="15" id="KW-0234">DNA repair</keyword>
<evidence type="ECO:0000256" key="20">
    <source>
        <dbReference type="ARBA" id="ARBA00045548"/>
    </source>
</evidence>
<dbReference type="GO" id="GO:0003677">
    <property type="term" value="F:DNA binding"/>
    <property type="evidence" value="ECO:0007669"/>
    <property type="project" value="InterPro"/>
</dbReference>
<evidence type="ECO:0000256" key="13">
    <source>
        <dbReference type="ARBA" id="ARBA00022932"/>
    </source>
</evidence>
<dbReference type="SMART" id="SM00278">
    <property type="entry name" value="HhH1"/>
    <property type="match status" value="3"/>
</dbReference>
<keyword evidence="7" id="KW-0237">DNA synthesis</keyword>
<dbReference type="InterPro" id="IPR002054">
    <property type="entry name" value="DNA-dir_DNA_pol_X"/>
</dbReference>
<comment type="subcellular location">
    <subcellularLocation>
        <location evidence="2">Cytoplasm</location>
    </subcellularLocation>
</comment>
<keyword evidence="25" id="KW-0269">Exonuclease</keyword>
<dbReference type="InterPro" id="IPR029398">
    <property type="entry name" value="PolB_thumb"/>
</dbReference>
<feature type="domain" description="Helix-hairpin-helix DNA-binding motif class 1" evidence="22">
    <location>
        <begin position="127"/>
        <end position="146"/>
    </location>
</feature>
<keyword evidence="8" id="KW-0808">Transferase</keyword>
<dbReference type="CDD" id="cd00141">
    <property type="entry name" value="NT_POLXc"/>
    <property type="match status" value="1"/>
</dbReference>
<gene>
    <name evidence="25" type="primary">polX</name>
    <name evidence="25" type="ORF">ENP47_05540</name>
</gene>
<evidence type="ECO:0000256" key="2">
    <source>
        <dbReference type="ARBA" id="ARBA00004496"/>
    </source>
</evidence>
<evidence type="ECO:0000256" key="1">
    <source>
        <dbReference type="ARBA" id="ARBA00001946"/>
    </source>
</evidence>
<evidence type="ECO:0000256" key="17">
    <source>
        <dbReference type="ARBA" id="ARBA00035726"/>
    </source>
</evidence>
<dbReference type="InterPro" id="IPR037160">
    <property type="entry name" value="DNA_Pol_thumb_sf"/>
</dbReference>
<dbReference type="InterPro" id="IPR016195">
    <property type="entry name" value="Pol/histidinol_Pase-like"/>
</dbReference>
<evidence type="ECO:0000256" key="8">
    <source>
        <dbReference type="ARBA" id="ARBA00022679"/>
    </source>
</evidence>
<feature type="domain" description="Polymerase/histidinol phosphatase N-terminal" evidence="23">
    <location>
        <begin position="339"/>
        <end position="418"/>
    </location>
</feature>
<dbReference type="PIRSF" id="PIRSF005047">
    <property type="entry name" value="UCP005047_YshC"/>
    <property type="match status" value="1"/>
</dbReference>
<evidence type="ECO:0000259" key="24">
    <source>
        <dbReference type="SMART" id="SM00483"/>
    </source>
</evidence>
<dbReference type="PANTHER" id="PTHR36928:SF1">
    <property type="entry name" value="PHOSPHATASE YCDX-RELATED"/>
    <property type="match status" value="1"/>
</dbReference>
<dbReference type="GO" id="GO:0140078">
    <property type="term" value="F:class I DNA-(apurinic or apyrimidinic site) endonuclease activity"/>
    <property type="evidence" value="ECO:0007669"/>
    <property type="project" value="UniProtKB-EC"/>
</dbReference>
<dbReference type="GO" id="GO:0042578">
    <property type="term" value="F:phosphoric ester hydrolase activity"/>
    <property type="evidence" value="ECO:0007669"/>
    <property type="project" value="TreeGrafter"/>
</dbReference>
<dbReference type="GO" id="GO:0006281">
    <property type="term" value="P:DNA repair"/>
    <property type="evidence" value="ECO:0007669"/>
    <property type="project" value="UniProtKB-KW"/>
</dbReference>
<keyword evidence="10" id="KW-0235">DNA replication</keyword>
<keyword evidence="25" id="KW-0540">Nuclease</keyword>
<protein>
    <recommendedName>
        <fullName evidence="5">DNA polymerase beta</fullName>
        <ecNumber evidence="3">2.7.7.7</ecNumber>
        <ecNumber evidence="4">4.2.99.18</ecNumber>
    </recommendedName>
    <alternativeName>
        <fullName evidence="16">5'-deoxyribose-phosphate lyase</fullName>
    </alternativeName>
    <alternativeName>
        <fullName evidence="17">AP lyase</fullName>
    </alternativeName>
</protein>
<evidence type="ECO:0000256" key="12">
    <source>
        <dbReference type="ARBA" id="ARBA00022843"/>
    </source>
</evidence>
<evidence type="ECO:0000256" key="11">
    <source>
        <dbReference type="ARBA" id="ARBA00022763"/>
    </source>
</evidence>
<dbReference type="SUPFAM" id="SSF89550">
    <property type="entry name" value="PHP domain-like"/>
    <property type="match status" value="1"/>
</dbReference>
<accession>A0A7C2B4K2</accession>
<keyword evidence="6" id="KW-0488">Methylation</keyword>
<dbReference type="Gene3D" id="3.30.210.10">
    <property type="entry name" value="DNA polymerase, thumb domain"/>
    <property type="match status" value="1"/>
</dbReference>
<evidence type="ECO:0000256" key="7">
    <source>
        <dbReference type="ARBA" id="ARBA00022634"/>
    </source>
</evidence>
<dbReference type="SUPFAM" id="SSF158702">
    <property type="entry name" value="Sec63 N-terminal domain-like"/>
    <property type="match status" value="1"/>
</dbReference>
<dbReference type="InterPro" id="IPR010996">
    <property type="entry name" value="HHH_MUS81"/>
</dbReference>
<dbReference type="InterPro" id="IPR003141">
    <property type="entry name" value="Pol/His_phosphatase_N"/>
</dbReference>
<dbReference type="GO" id="GO:0003887">
    <property type="term" value="F:DNA-directed DNA polymerase activity"/>
    <property type="evidence" value="ECO:0007669"/>
    <property type="project" value="UniProtKB-KW"/>
</dbReference>
<dbReference type="InterPro" id="IPR022311">
    <property type="entry name" value="PolX-like"/>
</dbReference>
<dbReference type="EC" id="4.2.99.18" evidence="4"/>
<keyword evidence="11" id="KW-0227">DNA damage</keyword>
<dbReference type="PANTHER" id="PTHR36928">
    <property type="entry name" value="PHOSPHATASE YCDX-RELATED"/>
    <property type="match status" value="1"/>
</dbReference>
<dbReference type="AlphaFoldDB" id="A0A7C2B4K2"/>
<evidence type="ECO:0000256" key="3">
    <source>
        <dbReference type="ARBA" id="ARBA00012417"/>
    </source>
</evidence>
<dbReference type="CDD" id="cd07436">
    <property type="entry name" value="PHP_PolX"/>
    <property type="match status" value="1"/>
</dbReference>
<feature type="domain" description="DNA-directed DNA polymerase X" evidence="24">
    <location>
        <begin position="2"/>
        <end position="315"/>
    </location>
</feature>
<dbReference type="Gene3D" id="1.10.150.20">
    <property type="entry name" value="5' to 3' exonuclease, C-terminal subdomain"/>
    <property type="match status" value="1"/>
</dbReference>
<dbReference type="NCBIfam" id="NF005928">
    <property type="entry name" value="PRK07945.1"/>
    <property type="match status" value="1"/>
</dbReference>
<dbReference type="Pfam" id="PF14791">
    <property type="entry name" value="DNA_pol_B_thumb"/>
    <property type="match status" value="1"/>
</dbReference>
<evidence type="ECO:0000259" key="23">
    <source>
        <dbReference type="SMART" id="SM00481"/>
    </source>
</evidence>
<dbReference type="GO" id="GO:0004527">
    <property type="term" value="F:exonuclease activity"/>
    <property type="evidence" value="ECO:0007669"/>
    <property type="project" value="UniProtKB-KW"/>
</dbReference>
<dbReference type="SMART" id="SM00483">
    <property type="entry name" value="POLXc"/>
    <property type="match status" value="1"/>
</dbReference>
<dbReference type="SMART" id="SM00481">
    <property type="entry name" value="POLIIIAc"/>
    <property type="match status" value="1"/>
</dbReference>
<dbReference type="SUPFAM" id="SSF47802">
    <property type="entry name" value="DNA polymerase beta, N-terminal domain-like"/>
    <property type="match status" value="1"/>
</dbReference>
<comment type="catalytic activity">
    <reaction evidence="19">
        <text>a 5'-end 2'-deoxyribose-2'-deoxyribonucleotide-DNA = (2E,4S)-4-hydroxypenten-2-al-5-phosphate + a 5'-end 5'-phospho-2'-deoxyribonucleoside-DNA + H(+)</text>
        <dbReference type="Rhea" id="RHEA:76255"/>
        <dbReference type="Rhea" id="RHEA-COMP:13180"/>
        <dbReference type="Rhea" id="RHEA-COMP:18657"/>
        <dbReference type="ChEBI" id="CHEBI:15378"/>
        <dbReference type="ChEBI" id="CHEBI:136412"/>
        <dbReference type="ChEBI" id="CHEBI:195194"/>
        <dbReference type="ChEBI" id="CHEBI:195195"/>
    </reaction>
</comment>
<evidence type="ECO:0000256" key="21">
    <source>
        <dbReference type="ARBA" id="ARBA00049244"/>
    </source>
</evidence>
<dbReference type="InterPro" id="IPR050243">
    <property type="entry name" value="PHP_phosphatase"/>
</dbReference>
<evidence type="ECO:0000256" key="16">
    <source>
        <dbReference type="ARBA" id="ARBA00035717"/>
    </source>
</evidence>
<dbReference type="InterPro" id="IPR003583">
    <property type="entry name" value="Hlx-hairpin-Hlx_DNA-bd_motif"/>
</dbReference>
<dbReference type="Gene3D" id="3.20.20.140">
    <property type="entry name" value="Metal-dependent hydrolases"/>
    <property type="match status" value="1"/>
</dbReference>
<keyword evidence="13" id="KW-0239">DNA-directed DNA polymerase</keyword>
<dbReference type="FunFam" id="3.20.20.140:FF:000047">
    <property type="entry name" value="PHP domain-containing protein"/>
    <property type="match status" value="1"/>
</dbReference>
<keyword evidence="12" id="KW-0832">Ubl conjugation</keyword>
<dbReference type="Pfam" id="PF14520">
    <property type="entry name" value="HHH_5"/>
    <property type="match status" value="1"/>
</dbReference>
<dbReference type="GO" id="GO:0008270">
    <property type="term" value="F:zinc ion binding"/>
    <property type="evidence" value="ECO:0007669"/>
    <property type="project" value="TreeGrafter"/>
</dbReference>
<evidence type="ECO:0000313" key="25">
    <source>
        <dbReference type="EMBL" id="HEF65044.1"/>
    </source>
</evidence>
<feature type="domain" description="Helix-hairpin-helix DNA-binding motif class 1" evidence="22">
    <location>
        <begin position="52"/>
        <end position="71"/>
    </location>
</feature>
<sequence>MRRNEEVALLLENIAELLMLKNENPYRIRAYTTAAQNIRALDVDIEELARQGRLDEIPGVGKALAAKIEEYLQTGKLQYYEELKREVPIQAVDLLEVPGIGPARAHLLYEKLGITTIQELLQAAQEHKLRDLPGFGEKLEERIAREAARLMQRTKRLLLGIALPVAEDVVAALRGIPAVKAIDPAGSLRRMKETIGDIDILVGTDDPEAVVDAFIHLPIVKEVLAVGPTRPSILTREDLQVDLRVVAPDEYGSALLYFTGSKEHNIALRTYVQERGWKLSEYGLFDENGTRLASRTEEEIYRLLDMDWIPPELRENRGEIQAAREHRLPKLVEQQEIRGDLHAHTDWSDGHDSLERMVQAAIARGYEYLVISDHSPSLTVARGLTVERLRAQRELIREVNERVAPFRILQGAEVNIQSDGTLDYPDEVLAELDVVIVSVHSAFDMPIERMTERVIRALANPHVDILGHPTGRLLNSRLPYEIDLDAVLDAAAEYGVAIEVNGQPDRLDLPDIWVQRAISRGIMIACTSDAHSTRQLENMRWSVATARRGWAEARHILNTRLLPELLDWLATHRERSRGASRRTP</sequence>
<evidence type="ECO:0000256" key="15">
    <source>
        <dbReference type="ARBA" id="ARBA00023204"/>
    </source>
</evidence>
<dbReference type="Pfam" id="PF02811">
    <property type="entry name" value="PHP"/>
    <property type="match status" value="1"/>
</dbReference>
<comment type="catalytic activity">
    <reaction evidence="21">
        <text>DNA(n) + a 2'-deoxyribonucleoside 5'-triphosphate = DNA(n+1) + diphosphate</text>
        <dbReference type="Rhea" id="RHEA:22508"/>
        <dbReference type="Rhea" id="RHEA-COMP:17339"/>
        <dbReference type="Rhea" id="RHEA-COMP:17340"/>
        <dbReference type="ChEBI" id="CHEBI:33019"/>
        <dbReference type="ChEBI" id="CHEBI:61560"/>
        <dbReference type="ChEBI" id="CHEBI:173112"/>
        <dbReference type="EC" id="2.7.7.7"/>
    </reaction>
</comment>
<comment type="function">
    <text evidence="20">Repair polymerase that plays a key role in base-excision repair. During this process, the damaged base is excised by specific DNA glycosylases, the DNA backbone is nicked at the abasic site by an apurinic/apyrimidic (AP) endonuclease, and POLB removes 5'-deoxyribose-phosphate from the preincised AP site acting as a 5'-deoxyribose-phosphate lyase (5'-dRP lyase); through its DNA polymerase activity, it adds one nucleotide to the 3' end of the arising single-nucleotide gap. Conducts 'gap-filling' DNA synthesis in a stepwise distributive fashion rather than in a processive fashion as for other DNA polymerases. It is also able to cleave sugar-phosphate bonds 3' to an intact AP site, acting as an AP lyase.</text>
</comment>
<comment type="catalytic activity">
    <reaction evidence="18">
        <text>2'-deoxyribonucleotide-(2'-deoxyribose 5'-phosphate)-2'-deoxyribonucleotide-DNA = a 3'-end 2'-deoxyribonucleotide-(2,3-dehydro-2,3-deoxyribose 5'-phosphate)-DNA + a 5'-end 5'-phospho-2'-deoxyribonucleoside-DNA + H(+)</text>
        <dbReference type="Rhea" id="RHEA:66592"/>
        <dbReference type="Rhea" id="RHEA-COMP:13180"/>
        <dbReference type="Rhea" id="RHEA-COMP:16897"/>
        <dbReference type="Rhea" id="RHEA-COMP:17067"/>
        <dbReference type="ChEBI" id="CHEBI:15378"/>
        <dbReference type="ChEBI" id="CHEBI:136412"/>
        <dbReference type="ChEBI" id="CHEBI:157695"/>
        <dbReference type="ChEBI" id="CHEBI:167181"/>
        <dbReference type="EC" id="4.2.99.18"/>
    </reaction>
</comment>
<evidence type="ECO:0000256" key="6">
    <source>
        <dbReference type="ARBA" id="ARBA00022481"/>
    </source>
</evidence>
<evidence type="ECO:0000256" key="9">
    <source>
        <dbReference type="ARBA" id="ARBA00022695"/>
    </source>
</evidence>
<dbReference type="InterPro" id="IPR027421">
    <property type="entry name" value="DNA_pol_lamdba_lyase_dom_sf"/>
</dbReference>
<evidence type="ECO:0000256" key="4">
    <source>
        <dbReference type="ARBA" id="ARBA00012720"/>
    </source>
</evidence>
<dbReference type="InterPro" id="IPR047967">
    <property type="entry name" value="PolX_PHP"/>
</dbReference>
<dbReference type="InterPro" id="IPR004013">
    <property type="entry name" value="PHP_dom"/>
</dbReference>
<comment type="cofactor">
    <cofactor evidence="1">
        <name>Mg(2+)</name>
        <dbReference type="ChEBI" id="CHEBI:18420"/>
    </cofactor>
</comment>
<keyword evidence="9" id="KW-0548">Nucleotidyltransferase</keyword>
<proteinExistence type="predicted"/>
<organism evidence="25">
    <name type="scientific">Thermomicrobium roseum</name>
    <dbReference type="NCBI Taxonomy" id="500"/>
    <lineage>
        <taxon>Bacteria</taxon>
        <taxon>Pseudomonadati</taxon>
        <taxon>Thermomicrobiota</taxon>
        <taxon>Thermomicrobia</taxon>
        <taxon>Thermomicrobiales</taxon>
        <taxon>Thermomicrobiaceae</taxon>
        <taxon>Thermomicrobium</taxon>
    </lineage>
</organism>
<evidence type="ECO:0000256" key="10">
    <source>
        <dbReference type="ARBA" id="ARBA00022705"/>
    </source>
</evidence>
<feature type="domain" description="Helix-hairpin-helix DNA-binding motif class 1" evidence="22">
    <location>
        <begin position="92"/>
        <end position="111"/>
    </location>
</feature>
<dbReference type="PRINTS" id="PR00870">
    <property type="entry name" value="DNAPOLXBETA"/>
</dbReference>
<keyword evidence="14" id="KW-0915">Sodium</keyword>
<dbReference type="InterPro" id="IPR002008">
    <property type="entry name" value="DNA_pol_X_beta-like"/>
</dbReference>
<name>A0A7C2B4K2_THERO</name>
<keyword evidence="25" id="KW-0378">Hydrolase</keyword>
<dbReference type="Gene3D" id="1.10.150.110">
    <property type="entry name" value="DNA polymerase beta, N-terminal domain-like"/>
    <property type="match status" value="1"/>
</dbReference>
<reference evidence="25" key="1">
    <citation type="journal article" date="2020" name="mSystems">
        <title>Genome- and Community-Level Interaction Insights into Carbon Utilization and Element Cycling Functions of Hydrothermarchaeota in Hydrothermal Sediment.</title>
        <authorList>
            <person name="Zhou Z."/>
            <person name="Liu Y."/>
            <person name="Xu W."/>
            <person name="Pan J."/>
            <person name="Luo Z.H."/>
            <person name="Li M."/>
        </authorList>
    </citation>
    <scope>NUCLEOTIDE SEQUENCE [LARGE SCALE GENOMIC DNA]</scope>
    <source>
        <strain evidence="25">SpSt-222</strain>
    </source>
</reference>
<evidence type="ECO:0000256" key="5">
    <source>
        <dbReference type="ARBA" id="ARBA00020020"/>
    </source>
</evidence>
<evidence type="ECO:0000256" key="14">
    <source>
        <dbReference type="ARBA" id="ARBA00023053"/>
    </source>
</evidence>
<dbReference type="EC" id="2.7.7.7" evidence="3"/>
<evidence type="ECO:0000256" key="19">
    <source>
        <dbReference type="ARBA" id="ARBA00044678"/>
    </source>
</evidence>
<dbReference type="NCBIfam" id="NF006375">
    <property type="entry name" value="PRK08609.1"/>
    <property type="match status" value="1"/>
</dbReference>
<comment type="caution">
    <text evidence="25">The sequence shown here is derived from an EMBL/GenBank/DDBJ whole genome shotgun (WGS) entry which is preliminary data.</text>
</comment>
<dbReference type="GO" id="GO:0005829">
    <property type="term" value="C:cytosol"/>
    <property type="evidence" value="ECO:0007669"/>
    <property type="project" value="TreeGrafter"/>
</dbReference>
<dbReference type="SUPFAM" id="SSF81301">
    <property type="entry name" value="Nucleotidyltransferase"/>
    <property type="match status" value="1"/>
</dbReference>
<dbReference type="InterPro" id="IPR043519">
    <property type="entry name" value="NT_sf"/>
</dbReference>
<dbReference type="EMBL" id="DSJL01000010">
    <property type="protein sequence ID" value="HEF65044.1"/>
    <property type="molecule type" value="Genomic_DNA"/>
</dbReference>